<proteinExistence type="predicted"/>
<dbReference type="AlphaFoldDB" id="A0A7I9XPW8"/>
<dbReference type="EMBL" id="BLKV01000002">
    <property type="protein sequence ID" value="GFG72025.1"/>
    <property type="molecule type" value="Genomic_DNA"/>
</dbReference>
<organism evidence="1 2">
    <name type="scientific">Mycolicibacter senuensis</name>
    <dbReference type="NCBI Taxonomy" id="386913"/>
    <lineage>
        <taxon>Bacteria</taxon>
        <taxon>Bacillati</taxon>
        <taxon>Actinomycetota</taxon>
        <taxon>Actinomycetes</taxon>
        <taxon>Mycobacteriales</taxon>
        <taxon>Mycobacteriaceae</taxon>
        <taxon>Mycolicibacter</taxon>
    </lineage>
</organism>
<reference evidence="1 2" key="1">
    <citation type="journal article" date="2019" name="Emerg. Microbes Infect.">
        <title>Comprehensive subspecies identification of 175 nontuberculous mycobacteria species based on 7547 genomic profiles.</title>
        <authorList>
            <person name="Matsumoto Y."/>
            <person name="Kinjo T."/>
            <person name="Motooka D."/>
            <person name="Nabeya D."/>
            <person name="Jung N."/>
            <person name="Uechi K."/>
            <person name="Horii T."/>
            <person name="Iida T."/>
            <person name="Fujita J."/>
            <person name="Nakamura S."/>
        </authorList>
    </citation>
    <scope>NUCLEOTIDE SEQUENCE [LARGE SCALE GENOMIC DNA]</scope>
    <source>
        <strain evidence="1 2">JCM 16017</strain>
    </source>
</reference>
<accession>A0A7I9XPW8</accession>
<gene>
    <name evidence="1" type="ORF">MSEN_37450</name>
</gene>
<dbReference type="Proteomes" id="UP000465263">
    <property type="component" value="Unassembled WGS sequence"/>
</dbReference>
<comment type="caution">
    <text evidence="1">The sequence shown here is derived from an EMBL/GenBank/DDBJ whole genome shotgun (WGS) entry which is preliminary data.</text>
</comment>
<evidence type="ECO:0000313" key="1">
    <source>
        <dbReference type="EMBL" id="GFG72025.1"/>
    </source>
</evidence>
<keyword evidence="2" id="KW-1185">Reference proteome</keyword>
<sequence length="66" mass="6704">MTAGPTASIASASDSYMPAVIVFGRPIQSQRDGGAMRLDQDVVAHGLEAPLPRTGAGSAAVHVDNL</sequence>
<protein>
    <submittedName>
        <fullName evidence="1">Uncharacterized protein</fullName>
    </submittedName>
</protein>
<name>A0A7I9XPW8_9MYCO</name>
<evidence type="ECO:0000313" key="2">
    <source>
        <dbReference type="Proteomes" id="UP000465263"/>
    </source>
</evidence>